<feature type="domain" description="HP0268" evidence="1">
    <location>
        <begin position="1"/>
        <end position="80"/>
    </location>
</feature>
<evidence type="ECO:0000313" key="2">
    <source>
        <dbReference type="EMBL" id="DAB36865.1"/>
    </source>
</evidence>
<evidence type="ECO:0000259" key="1">
    <source>
        <dbReference type="Pfam" id="PF18618"/>
    </source>
</evidence>
<dbReference type="EMBL" id="DLUG01000071">
    <property type="protein sequence ID" value="DAB36865.1"/>
    <property type="molecule type" value="Genomic_DNA"/>
</dbReference>
<dbReference type="Pfam" id="PF18618">
    <property type="entry name" value="HP0268"/>
    <property type="match status" value="1"/>
</dbReference>
<evidence type="ECO:0000313" key="3">
    <source>
        <dbReference type="Proteomes" id="UP000231638"/>
    </source>
</evidence>
<name>A0A2D3WAD2_9BACT</name>
<dbReference type="AlphaFoldDB" id="A0A2D3WAD2"/>
<gene>
    <name evidence="2" type="ORF">CFH80_02555</name>
</gene>
<proteinExistence type="predicted"/>
<dbReference type="InterPro" id="IPR040748">
    <property type="entry name" value="HP0268"/>
</dbReference>
<accession>A0A2D3WAD2</accession>
<organism evidence="2 3">
    <name type="scientific">Sulfurospirillum cavolei</name>
    <dbReference type="NCBI Taxonomy" id="366522"/>
    <lineage>
        <taxon>Bacteria</taxon>
        <taxon>Pseudomonadati</taxon>
        <taxon>Campylobacterota</taxon>
        <taxon>Epsilonproteobacteria</taxon>
        <taxon>Campylobacterales</taxon>
        <taxon>Sulfurospirillaceae</taxon>
        <taxon>Sulfurospirillum</taxon>
    </lineage>
</organism>
<reference evidence="2 3" key="1">
    <citation type="journal article" date="2017" name="Front. Microbiol.">
        <title>Comparative Genomic Analysis of the Class Epsilonproteobacteria and Proposed Reclassification to Epsilonbacteraeota (phyl. nov.).</title>
        <authorList>
            <person name="Waite D.W."/>
            <person name="Vanwonterghem I."/>
            <person name="Rinke C."/>
            <person name="Parks D.H."/>
            <person name="Zhang Y."/>
            <person name="Takai K."/>
            <person name="Sievert S.M."/>
            <person name="Simon J."/>
            <person name="Campbell B.J."/>
            <person name="Hanson T.E."/>
            <person name="Woyke T."/>
            <person name="Klotz M.G."/>
            <person name="Hugenholtz P."/>
        </authorList>
    </citation>
    <scope>NUCLEOTIDE SEQUENCE [LARGE SCALE GENOMIC DNA]</scope>
    <source>
        <strain evidence="2">UBA11420</strain>
    </source>
</reference>
<dbReference type="Proteomes" id="UP000231638">
    <property type="component" value="Unassembled WGS sequence"/>
</dbReference>
<protein>
    <recommendedName>
        <fullName evidence="1">HP0268 domain-containing protein</fullName>
    </recommendedName>
</protein>
<comment type="caution">
    <text evidence="2">The sequence shown here is derived from an EMBL/GenBank/DDBJ whole genome shotgun (WGS) entry which is preliminary data.</text>
</comment>
<sequence length="81" mass="9592">MDLKFARTDITAKPKKAELAKIEASLEKDDSVIFYFDRENSHKDLLELQDYFEAKGKSFYMNEVKYGLSDNEYMYQVHIIN</sequence>